<evidence type="ECO:0000313" key="1">
    <source>
        <dbReference type="EMBL" id="OMJ96193.1"/>
    </source>
</evidence>
<name>A0A1R2D4M9_9CILI</name>
<protein>
    <submittedName>
        <fullName evidence="1">Uncharacterized protein</fullName>
    </submittedName>
</protein>
<organism evidence="1 2">
    <name type="scientific">Stentor coeruleus</name>
    <dbReference type="NCBI Taxonomy" id="5963"/>
    <lineage>
        <taxon>Eukaryota</taxon>
        <taxon>Sar</taxon>
        <taxon>Alveolata</taxon>
        <taxon>Ciliophora</taxon>
        <taxon>Postciliodesmatophora</taxon>
        <taxon>Heterotrichea</taxon>
        <taxon>Heterotrichida</taxon>
        <taxon>Stentoridae</taxon>
        <taxon>Stentor</taxon>
    </lineage>
</organism>
<proteinExistence type="predicted"/>
<dbReference type="EMBL" id="MPUH01000002">
    <property type="protein sequence ID" value="OMJ96193.1"/>
    <property type="molecule type" value="Genomic_DNA"/>
</dbReference>
<comment type="caution">
    <text evidence="1">The sequence shown here is derived from an EMBL/GenBank/DDBJ whole genome shotgun (WGS) entry which is preliminary data.</text>
</comment>
<dbReference type="AlphaFoldDB" id="A0A1R2D4M9"/>
<reference evidence="1 2" key="1">
    <citation type="submission" date="2016-11" db="EMBL/GenBank/DDBJ databases">
        <title>The macronuclear genome of Stentor coeruleus: a giant cell with tiny introns.</title>
        <authorList>
            <person name="Slabodnick M."/>
            <person name="Ruby J.G."/>
            <person name="Reiff S.B."/>
            <person name="Swart E.C."/>
            <person name="Gosai S."/>
            <person name="Prabakaran S."/>
            <person name="Witkowska E."/>
            <person name="Larue G.E."/>
            <person name="Fisher S."/>
            <person name="Freeman R.M."/>
            <person name="Gunawardena J."/>
            <person name="Chu W."/>
            <person name="Stover N.A."/>
            <person name="Gregory B.D."/>
            <person name="Nowacki M."/>
            <person name="Derisi J."/>
            <person name="Roy S.W."/>
            <person name="Marshall W.F."/>
            <person name="Sood P."/>
        </authorList>
    </citation>
    <scope>NUCLEOTIDE SEQUENCE [LARGE SCALE GENOMIC DNA]</scope>
    <source>
        <strain evidence="1">WM001</strain>
    </source>
</reference>
<keyword evidence="2" id="KW-1185">Reference proteome</keyword>
<sequence length="156" mass="18402">MITAMEIDTKQELQDTSPTTDFSYDMDLDLPIHTPILSLEYSNFKQSNHDLCEYNDYPLVLKFVSMSSILHRYYSYILYNTIRLFPLKFTLQEEPKVLMIEGPKNAQTSIDKKVYYEIEKESPVKGSFLPLKRKMHCCSMGIKHMKLSYYNDNLIF</sequence>
<accession>A0A1R2D4M9</accession>
<evidence type="ECO:0000313" key="2">
    <source>
        <dbReference type="Proteomes" id="UP000187209"/>
    </source>
</evidence>
<dbReference type="Proteomes" id="UP000187209">
    <property type="component" value="Unassembled WGS sequence"/>
</dbReference>
<gene>
    <name evidence="1" type="ORF">SteCoe_151</name>
</gene>